<organism evidence="1 2">
    <name type="scientific">Gluconacetobacter diazotrophicus (strain ATCC 49037 / DSM 5601 / CCUG 37298 / CIP 103539 / LMG 7603 / PAl5)</name>
    <dbReference type="NCBI Taxonomy" id="272568"/>
    <lineage>
        <taxon>Bacteria</taxon>
        <taxon>Pseudomonadati</taxon>
        <taxon>Pseudomonadota</taxon>
        <taxon>Alphaproteobacteria</taxon>
        <taxon>Acetobacterales</taxon>
        <taxon>Acetobacteraceae</taxon>
        <taxon>Gluconacetobacter</taxon>
    </lineage>
</organism>
<gene>
    <name evidence="1" type="ordered locus">GDI2771</name>
</gene>
<protein>
    <submittedName>
        <fullName evidence="1">Putative membrane protein</fullName>
    </submittedName>
</protein>
<sequence length="39" mass="4494">MLPRCLFLSVSSSVFRFHVVRASLEQHVGLAWNIARIRP</sequence>
<evidence type="ECO:0000313" key="2">
    <source>
        <dbReference type="Proteomes" id="UP000001176"/>
    </source>
</evidence>
<dbReference type="Proteomes" id="UP000001176">
    <property type="component" value="Chromosome"/>
</dbReference>
<dbReference type="EMBL" id="AM889285">
    <property type="protein sequence ID" value="CAP56714.1"/>
    <property type="molecule type" value="Genomic_DNA"/>
</dbReference>
<accession>A9HQC5</accession>
<proteinExistence type="predicted"/>
<dbReference type="AlphaFoldDB" id="A9HQC5"/>
<evidence type="ECO:0000313" key="1">
    <source>
        <dbReference type="EMBL" id="CAP56714.1"/>
    </source>
</evidence>
<reference evidence="1 2" key="1">
    <citation type="journal article" date="2009" name="BMC Genomics">
        <title>Complete genome sequence of the sugarcane nitrogen-fixing endophyte Gluconacetobacter diazotrophicus Pal5.</title>
        <authorList>
            <person name="Bertalan M."/>
            <person name="Albano R."/>
            <person name="Padua V."/>
            <person name="Rouws L."/>
            <person name="Rojas C."/>
            <person name="Hemerly A."/>
            <person name="Teixeira K."/>
            <person name="Schwab S."/>
            <person name="Araujo J."/>
            <person name="Oliveira A."/>
            <person name="Franca L."/>
            <person name="Magalhaes V."/>
            <person name="Alqueres S."/>
            <person name="Cardoso A."/>
            <person name="Almeida W."/>
            <person name="Loureiro M.M."/>
            <person name="Nogueira E."/>
            <person name="Cidade D."/>
            <person name="Oliveira D."/>
            <person name="Simao T."/>
            <person name="Macedo J."/>
            <person name="Valadao A."/>
            <person name="Dreschsel M."/>
            <person name="Freitas F."/>
            <person name="Vidal M."/>
            <person name="Guedes H."/>
            <person name="Rodrigues E."/>
            <person name="Meneses C."/>
            <person name="Brioso P."/>
            <person name="Pozzer L."/>
            <person name="Figueiredo D."/>
            <person name="Montano H."/>
            <person name="Junior J."/>
            <person name="Filho G."/>
            <person name="Flores V."/>
            <person name="Ferreira B."/>
            <person name="Branco A."/>
            <person name="Gonzalez P."/>
            <person name="Guillobel H."/>
            <person name="Lemos M."/>
            <person name="Seibel L."/>
            <person name="Macedo J."/>
            <person name="Alves-Ferreira M."/>
            <person name="Sachetto-Martins G."/>
            <person name="Coelho A."/>
            <person name="Santos E."/>
            <person name="Amaral G."/>
            <person name="Neves A."/>
            <person name="Pacheco A.B."/>
            <person name="Carvalho D."/>
            <person name="Lery L."/>
            <person name="Bisch P."/>
            <person name="Rossle S.C."/>
            <person name="Urmenyi T."/>
            <person name="Kruger W.V."/>
            <person name="Martins O."/>
            <person name="Baldani J.I."/>
            <person name="Ferreira P.C."/>
        </authorList>
    </citation>
    <scope>NUCLEOTIDE SEQUENCE [LARGE SCALE GENOMIC DNA]</scope>
    <source>
        <strain evidence="2">ATCC 49037 / DSM 5601 / CCUG 37298 / CIP 103539 / LMG 7603 / PAl5</strain>
    </source>
</reference>
<keyword evidence="2" id="KW-1185">Reference proteome</keyword>
<dbReference type="KEGG" id="gdi:GDI2771"/>
<name>A9HQC5_GLUDA</name>